<dbReference type="PANTHER" id="PTHR40265:SF1">
    <property type="entry name" value="GLYOXALASE-LIKE DOMAIN-CONTAINING PROTEIN"/>
    <property type="match status" value="1"/>
</dbReference>
<keyword evidence="3" id="KW-1185">Reference proteome</keyword>
<protein>
    <submittedName>
        <fullName evidence="2">VOC family protein</fullName>
    </submittedName>
</protein>
<dbReference type="InterPro" id="IPR029068">
    <property type="entry name" value="Glyas_Bleomycin-R_OHBP_Dase"/>
</dbReference>
<sequence length="288" mass="29920">MSGRGIDHLVVAVPDLARAAETWRSLGFTTTPEARHPFGTGNHLVQFGNGSFVELVAVVDPAKIVDGDDETFSFAAFNRDWLARHPVGGGSMIVVRSAGAEADRAAFGAAGLRLFAPFGFERTATGPDGVARTVAFSLTFVADEALADLGLFASHNHYPENFWKAPFQTHANSGRGIAEIVVAVDDPQSHRAVFEGFSGVAAQPQGSALAFPDPAGTLVLAPAADLDRWGVTVAEPGRIAAATIAIEDADRAVATLAANGIAHRRDGGRIFVAPADASGLALVLDAEA</sequence>
<dbReference type="Pfam" id="PF13468">
    <property type="entry name" value="Glyoxalase_3"/>
    <property type="match status" value="1"/>
</dbReference>
<dbReference type="SUPFAM" id="SSF54593">
    <property type="entry name" value="Glyoxalase/Bleomycin resistance protein/Dihydroxybiphenyl dioxygenase"/>
    <property type="match status" value="1"/>
</dbReference>
<organism evidence="2 3">
    <name type="scientific">Segnochrobactrum spirostomi</name>
    <dbReference type="NCBI Taxonomy" id="2608987"/>
    <lineage>
        <taxon>Bacteria</taxon>
        <taxon>Pseudomonadati</taxon>
        <taxon>Pseudomonadota</taxon>
        <taxon>Alphaproteobacteria</taxon>
        <taxon>Hyphomicrobiales</taxon>
        <taxon>Segnochrobactraceae</taxon>
        <taxon>Segnochrobactrum</taxon>
    </lineage>
</organism>
<gene>
    <name evidence="2" type="ORF">F0357_01485</name>
</gene>
<dbReference type="InterPro" id="IPR025870">
    <property type="entry name" value="Glyoxalase-like_dom"/>
</dbReference>
<evidence type="ECO:0000313" key="3">
    <source>
        <dbReference type="Proteomes" id="UP000332515"/>
    </source>
</evidence>
<dbReference type="Gene3D" id="3.10.180.10">
    <property type="entry name" value="2,3-Dihydroxybiphenyl 1,2-Dioxygenase, domain 1"/>
    <property type="match status" value="1"/>
</dbReference>
<dbReference type="Proteomes" id="UP000332515">
    <property type="component" value="Unassembled WGS sequence"/>
</dbReference>
<accession>A0A6A7XY50</accession>
<dbReference type="RefSeq" id="WP_153477964.1">
    <property type="nucleotide sequence ID" value="NZ_VWNA01000001.1"/>
</dbReference>
<comment type="caution">
    <text evidence="2">The sequence shown here is derived from an EMBL/GenBank/DDBJ whole genome shotgun (WGS) entry which is preliminary data.</text>
</comment>
<dbReference type="PANTHER" id="PTHR40265">
    <property type="entry name" value="BLL2707 PROTEIN"/>
    <property type="match status" value="1"/>
</dbReference>
<dbReference type="EMBL" id="VWNA01000001">
    <property type="protein sequence ID" value="MQT11365.1"/>
    <property type="molecule type" value="Genomic_DNA"/>
</dbReference>
<name>A0A6A7XY50_9HYPH</name>
<reference evidence="2 3" key="1">
    <citation type="submission" date="2019-09" db="EMBL/GenBank/DDBJ databases">
        <title>Segnochrobactrum spirostomi gen. nov., sp. nov., isolated from the ciliate Spirostomum cf. yagiui and description of a novel family, Segnochrobactraceae fam. nov. within the order Rhizobiales of the class Alphaproteobacteria.</title>
        <authorList>
            <person name="Akter S."/>
            <person name="Shazib S.U.A."/>
            <person name="Shin M.K."/>
        </authorList>
    </citation>
    <scope>NUCLEOTIDE SEQUENCE [LARGE SCALE GENOMIC DNA]</scope>
    <source>
        <strain evidence="2 3">Sp-1</strain>
    </source>
</reference>
<feature type="domain" description="Glyoxalase-like" evidence="1">
    <location>
        <begin position="6"/>
        <end position="192"/>
    </location>
</feature>
<dbReference type="AlphaFoldDB" id="A0A6A7XY50"/>
<dbReference type="CDD" id="cd06587">
    <property type="entry name" value="VOC"/>
    <property type="match status" value="1"/>
</dbReference>
<proteinExistence type="predicted"/>
<evidence type="ECO:0000313" key="2">
    <source>
        <dbReference type="EMBL" id="MQT11365.1"/>
    </source>
</evidence>
<evidence type="ECO:0000259" key="1">
    <source>
        <dbReference type="Pfam" id="PF13468"/>
    </source>
</evidence>